<dbReference type="SUPFAM" id="SSF54909">
    <property type="entry name" value="Dimeric alpha+beta barrel"/>
    <property type="match status" value="1"/>
</dbReference>
<reference evidence="2 3" key="1">
    <citation type="submission" date="2020-08" db="EMBL/GenBank/DDBJ databases">
        <title>A Genomic Blueprint of the Chicken Gut Microbiome.</title>
        <authorList>
            <person name="Gilroy R."/>
            <person name="Ravi A."/>
            <person name="Getino M."/>
            <person name="Pursley I."/>
            <person name="Horton D.L."/>
            <person name="Alikhan N.-F."/>
            <person name="Baker D."/>
            <person name="Gharbi K."/>
            <person name="Hall N."/>
            <person name="Watson M."/>
            <person name="Adriaenssens E.M."/>
            <person name="Foster-Nyarko E."/>
            <person name="Jarju S."/>
            <person name="Secka A."/>
            <person name="Antonio M."/>
            <person name="Oren A."/>
            <person name="Chaudhuri R."/>
            <person name="La Ragione R.M."/>
            <person name="Hildebrand F."/>
            <person name="Pallen M.J."/>
        </authorList>
    </citation>
    <scope>NUCLEOTIDE SEQUENCE [LARGE SCALE GENOMIC DNA]</scope>
    <source>
        <strain evidence="2 3">Sa2YVA2</strain>
    </source>
</reference>
<evidence type="ECO:0000259" key="1">
    <source>
        <dbReference type="Pfam" id="PF07978"/>
    </source>
</evidence>
<evidence type="ECO:0000313" key="2">
    <source>
        <dbReference type="EMBL" id="MBD7985052.1"/>
    </source>
</evidence>
<gene>
    <name evidence="2" type="ORF">H9649_10680</name>
</gene>
<proteinExistence type="predicted"/>
<protein>
    <submittedName>
        <fullName evidence="2">NIPSNAP family protein</fullName>
    </submittedName>
</protein>
<dbReference type="EMBL" id="JACSQN010000009">
    <property type="protein sequence ID" value="MBD7985052.1"/>
    <property type="molecule type" value="Genomic_DNA"/>
</dbReference>
<dbReference type="Pfam" id="PF07978">
    <property type="entry name" value="NIPSNAP"/>
    <property type="match status" value="1"/>
</dbReference>
<evidence type="ECO:0000313" key="3">
    <source>
        <dbReference type="Proteomes" id="UP000626786"/>
    </source>
</evidence>
<accession>A0ABR8UAJ7</accession>
<dbReference type="InterPro" id="IPR012577">
    <property type="entry name" value="NIPSNAP"/>
</dbReference>
<organism evidence="2 3">
    <name type="scientific">Sporosarcina quadrami</name>
    <dbReference type="NCBI Taxonomy" id="2762234"/>
    <lineage>
        <taxon>Bacteria</taxon>
        <taxon>Bacillati</taxon>
        <taxon>Bacillota</taxon>
        <taxon>Bacilli</taxon>
        <taxon>Bacillales</taxon>
        <taxon>Caryophanaceae</taxon>
        <taxon>Sporosarcina</taxon>
    </lineage>
</organism>
<name>A0ABR8UAJ7_9BACL</name>
<dbReference type="Proteomes" id="UP000626786">
    <property type="component" value="Unassembled WGS sequence"/>
</dbReference>
<keyword evidence="3" id="KW-1185">Reference proteome</keyword>
<dbReference type="Gene3D" id="3.30.70.100">
    <property type="match status" value="1"/>
</dbReference>
<dbReference type="RefSeq" id="WP_191694842.1">
    <property type="nucleotide sequence ID" value="NZ_JACSQN010000009.1"/>
</dbReference>
<dbReference type="InterPro" id="IPR011008">
    <property type="entry name" value="Dimeric_a/b-barrel"/>
</dbReference>
<comment type="caution">
    <text evidence="2">The sequence shown here is derived from an EMBL/GenBank/DDBJ whole genome shotgun (WGS) entry which is preliminary data.</text>
</comment>
<sequence length="115" mass="13983">MFYRRKYYTVKSEFVEQFNAHFNNTNLPNQLKHGARLIGRWMKDNQDDTFEIFAIWEYDSYEDYVDIETNVKGDNAHVQRIIDWYEKNGGREHVYKEYILEVRNEVLMSTVNESI</sequence>
<feature type="domain" description="NIPSNAP" evidence="1">
    <location>
        <begin position="7"/>
        <end position="67"/>
    </location>
</feature>